<evidence type="ECO:0000313" key="3">
    <source>
        <dbReference type="Proteomes" id="UP001516400"/>
    </source>
</evidence>
<evidence type="ECO:0000256" key="1">
    <source>
        <dbReference type="SAM" id="MobiDB-lite"/>
    </source>
</evidence>
<dbReference type="AlphaFoldDB" id="A0ABD2P7L4"/>
<name>A0ABD2P7L4_9CUCU</name>
<feature type="region of interest" description="Disordered" evidence="1">
    <location>
        <begin position="57"/>
        <end position="76"/>
    </location>
</feature>
<proteinExistence type="predicted"/>
<protein>
    <submittedName>
        <fullName evidence="2">Uncharacterized protein</fullName>
    </submittedName>
</protein>
<keyword evidence="3" id="KW-1185">Reference proteome</keyword>
<organism evidence="2 3">
    <name type="scientific">Cryptolaemus montrouzieri</name>
    <dbReference type="NCBI Taxonomy" id="559131"/>
    <lineage>
        <taxon>Eukaryota</taxon>
        <taxon>Metazoa</taxon>
        <taxon>Ecdysozoa</taxon>
        <taxon>Arthropoda</taxon>
        <taxon>Hexapoda</taxon>
        <taxon>Insecta</taxon>
        <taxon>Pterygota</taxon>
        <taxon>Neoptera</taxon>
        <taxon>Endopterygota</taxon>
        <taxon>Coleoptera</taxon>
        <taxon>Polyphaga</taxon>
        <taxon>Cucujiformia</taxon>
        <taxon>Coccinelloidea</taxon>
        <taxon>Coccinellidae</taxon>
        <taxon>Scymninae</taxon>
        <taxon>Scymnini</taxon>
        <taxon>Cryptolaemus</taxon>
    </lineage>
</organism>
<sequence>MSQYSNYFVLAYALSPAGPGYGATGGPGASPTHATGEPFAADSPYFPFSARPAPRLSPAKGAKGQHVQIRQAKEEPQQTLEQHWGVVTLTDFVILRPWNVELVIVVKLNGISQDYPRESNEIQDAIKRIPGLLKLS</sequence>
<dbReference type="Proteomes" id="UP001516400">
    <property type="component" value="Unassembled WGS sequence"/>
</dbReference>
<evidence type="ECO:0000313" key="2">
    <source>
        <dbReference type="EMBL" id="KAL3286697.1"/>
    </source>
</evidence>
<gene>
    <name evidence="2" type="ORF">HHI36_001192</name>
</gene>
<reference evidence="2 3" key="1">
    <citation type="journal article" date="2021" name="BMC Biol.">
        <title>Horizontally acquired antibacterial genes associated with adaptive radiation of ladybird beetles.</title>
        <authorList>
            <person name="Li H.S."/>
            <person name="Tang X.F."/>
            <person name="Huang Y.H."/>
            <person name="Xu Z.Y."/>
            <person name="Chen M.L."/>
            <person name="Du X.Y."/>
            <person name="Qiu B.Y."/>
            <person name="Chen P.T."/>
            <person name="Zhang W."/>
            <person name="Slipinski A."/>
            <person name="Escalona H.E."/>
            <person name="Waterhouse R.M."/>
            <person name="Zwick A."/>
            <person name="Pang H."/>
        </authorList>
    </citation>
    <scope>NUCLEOTIDE SEQUENCE [LARGE SCALE GENOMIC DNA]</scope>
    <source>
        <strain evidence="2">SYSU2018</strain>
    </source>
</reference>
<accession>A0ABD2P7L4</accession>
<comment type="caution">
    <text evidence="2">The sequence shown here is derived from an EMBL/GenBank/DDBJ whole genome shotgun (WGS) entry which is preliminary data.</text>
</comment>
<dbReference type="EMBL" id="JABFTP020000185">
    <property type="protein sequence ID" value="KAL3286697.1"/>
    <property type="molecule type" value="Genomic_DNA"/>
</dbReference>